<dbReference type="Proteomes" id="UP000325315">
    <property type="component" value="Unassembled WGS sequence"/>
</dbReference>
<accession>A0A5B6VNX0</accession>
<dbReference type="AlphaFoldDB" id="A0A5B6VNX0"/>
<sequence length="105" mass="11471">MDPDRAVADDVESNALAPAQGTAPATSRLNDSSEGGEDKKAFFQMMSEWFLEFVRMDPAVPQPPPPQVPIVPQVVDPIRLNKPLVDKICKYGAEEFRATADGDVE</sequence>
<evidence type="ECO:0000313" key="3">
    <source>
        <dbReference type="Proteomes" id="UP000325315"/>
    </source>
</evidence>
<gene>
    <name evidence="2" type="ORF">EPI10_016539</name>
</gene>
<feature type="compositionally biased region" description="Polar residues" evidence="1">
    <location>
        <begin position="23"/>
        <end position="33"/>
    </location>
</feature>
<proteinExistence type="predicted"/>
<feature type="region of interest" description="Disordered" evidence="1">
    <location>
        <begin position="1"/>
        <end position="37"/>
    </location>
</feature>
<comment type="caution">
    <text evidence="2">The sequence shown here is derived from an EMBL/GenBank/DDBJ whole genome shotgun (WGS) entry which is preliminary data.</text>
</comment>
<keyword evidence="3" id="KW-1185">Reference proteome</keyword>
<evidence type="ECO:0000313" key="2">
    <source>
        <dbReference type="EMBL" id="KAA3470861.1"/>
    </source>
</evidence>
<reference evidence="3" key="1">
    <citation type="journal article" date="2019" name="Plant Biotechnol. J.">
        <title>Genome sequencing of the Australian wild diploid species Gossypium australe highlights disease resistance and delayed gland morphogenesis.</title>
        <authorList>
            <person name="Cai Y."/>
            <person name="Cai X."/>
            <person name="Wang Q."/>
            <person name="Wang P."/>
            <person name="Zhang Y."/>
            <person name="Cai C."/>
            <person name="Xu Y."/>
            <person name="Wang K."/>
            <person name="Zhou Z."/>
            <person name="Wang C."/>
            <person name="Geng S."/>
            <person name="Li B."/>
            <person name="Dong Q."/>
            <person name="Hou Y."/>
            <person name="Wang H."/>
            <person name="Ai P."/>
            <person name="Liu Z."/>
            <person name="Yi F."/>
            <person name="Sun M."/>
            <person name="An G."/>
            <person name="Cheng J."/>
            <person name="Zhang Y."/>
            <person name="Shi Q."/>
            <person name="Xie Y."/>
            <person name="Shi X."/>
            <person name="Chang Y."/>
            <person name="Huang F."/>
            <person name="Chen Y."/>
            <person name="Hong S."/>
            <person name="Mi L."/>
            <person name="Sun Q."/>
            <person name="Zhang L."/>
            <person name="Zhou B."/>
            <person name="Peng R."/>
            <person name="Zhang X."/>
            <person name="Liu F."/>
        </authorList>
    </citation>
    <scope>NUCLEOTIDE SEQUENCE [LARGE SCALE GENOMIC DNA]</scope>
    <source>
        <strain evidence="3">cv. PA1801</strain>
    </source>
</reference>
<name>A0A5B6VNX0_9ROSI</name>
<organism evidence="2 3">
    <name type="scientific">Gossypium australe</name>
    <dbReference type="NCBI Taxonomy" id="47621"/>
    <lineage>
        <taxon>Eukaryota</taxon>
        <taxon>Viridiplantae</taxon>
        <taxon>Streptophyta</taxon>
        <taxon>Embryophyta</taxon>
        <taxon>Tracheophyta</taxon>
        <taxon>Spermatophyta</taxon>
        <taxon>Magnoliopsida</taxon>
        <taxon>eudicotyledons</taxon>
        <taxon>Gunneridae</taxon>
        <taxon>Pentapetalae</taxon>
        <taxon>rosids</taxon>
        <taxon>malvids</taxon>
        <taxon>Malvales</taxon>
        <taxon>Malvaceae</taxon>
        <taxon>Malvoideae</taxon>
        <taxon>Gossypium</taxon>
    </lineage>
</organism>
<evidence type="ECO:0000256" key="1">
    <source>
        <dbReference type="SAM" id="MobiDB-lite"/>
    </source>
</evidence>
<dbReference type="EMBL" id="SMMG02000006">
    <property type="protein sequence ID" value="KAA3470861.1"/>
    <property type="molecule type" value="Genomic_DNA"/>
</dbReference>
<protein>
    <submittedName>
        <fullName evidence="2">Leucine-rich repeat-containing 33</fullName>
    </submittedName>
</protein>